<evidence type="ECO:0000256" key="1">
    <source>
        <dbReference type="ARBA" id="ARBA00004651"/>
    </source>
</evidence>
<feature type="domain" description="VTT" evidence="7">
    <location>
        <begin position="72"/>
        <end position="189"/>
    </location>
</feature>
<evidence type="ECO:0000313" key="9">
    <source>
        <dbReference type="Proteomes" id="UP000630660"/>
    </source>
</evidence>
<keyword evidence="4 6" id="KW-1133">Transmembrane helix</keyword>
<evidence type="ECO:0000259" key="7">
    <source>
        <dbReference type="Pfam" id="PF09335"/>
    </source>
</evidence>
<dbReference type="Pfam" id="PF09335">
    <property type="entry name" value="VTT_dom"/>
    <property type="match status" value="1"/>
</dbReference>
<dbReference type="PANTHER" id="PTHR12677:SF59">
    <property type="entry name" value="GOLGI APPARATUS MEMBRANE PROTEIN TVP38-RELATED"/>
    <property type="match status" value="1"/>
</dbReference>
<organism evidence="8 9">
    <name type="scientific">candidate division WOR-3 bacterium</name>
    <dbReference type="NCBI Taxonomy" id="2052148"/>
    <lineage>
        <taxon>Bacteria</taxon>
        <taxon>Bacteria division WOR-3</taxon>
    </lineage>
</organism>
<keyword evidence="2 6" id="KW-1003">Cell membrane</keyword>
<evidence type="ECO:0000256" key="2">
    <source>
        <dbReference type="ARBA" id="ARBA00022475"/>
    </source>
</evidence>
<dbReference type="InterPro" id="IPR032816">
    <property type="entry name" value="VTT_dom"/>
</dbReference>
<evidence type="ECO:0000313" key="8">
    <source>
        <dbReference type="EMBL" id="MBD3365295.1"/>
    </source>
</evidence>
<feature type="transmembrane region" description="Helical" evidence="6">
    <location>
        <begin position="196"/>
        <end position="216"/>
    </location>
</feature>
<reference evidence="8" key="1">
    <citation type="submission" date="2019-11" db="EMBL/GenBank/DDBJ databases">
        <title>Microbial mats filling the niche in hypersaline microbial mats.</title>
        <authorList>
            <person name="Wong H.L."/>
            <person name="Macleod F.I."/>
            <person name="White R.A. III"/>
            <person name="Burns B.P."/>
        </authorList>
    </citation>
    <scope>NUCLEOTIDE SEQUENCE</scope>
    <source>
        <strain evidence="8">Bin_327</strain>
    </source>
</reference>
<comment type="similarity">
    <text evidence="6">Belongs to the TVP38/TMEM64 family.</text>
</comment>
<dbReference type="AlphaFoldDB" id="A0A9D5QER9"/>
<dbReference type="GO" id="GO:0005886">
    <property type="term" value="C:plasma membrane"/>
    <property type="evidence" value="ECO:0007669"/>
    <property type="project" value="UniProtKB-SubCell"/>
</dbReference>
<feature type="transmembrane region" description="Helical" evidence="6">
    <location>
        <begin position="87"/>
        <end position="109"/>
    </location>
</feature>
<accession>A0A9D5QER9</accession>
<evidence type="ECO:0000256" key="5">
    <source>
        <dbReference type="ARBA" id="ARBA00023136"/>
    </source>
</evidence>
<comment type="subcellular location">
    <subcellularLocation>
        <location evidence="1 6">Cell membrane</location>
        <topology evidence="1 6">Multi-pass membrane protein</topology>
    </subcellularLocation>
</comment>
<evidence type="ECO:0000256" key="6">
    <source>
        <dbReference type="RuleBase" id="RU366058"/>
    </source>
</evidence>
<feature type="transmembrane region" description="Helical" evidence="6">
    <location>
        <begin position="138"/>
        <end position="157"/>
    </location>
</feature>
<comment type="caution">
    <text evidence="8">The sequence shown here is derived from an EMBL/GenBank/DDBJ whole genome shotgun (WGS) entry which is preliminary data.</text>
</comment>
<dbReference type="PANTHER" id="PTHR12677">
    <property type="entry name" value="GOLGI APPARATUS MEMBRANE PROTEIN TVP38-RELATED"/>
    <property type="match status" value="1"/>
</dbReference>
<keyword evidence="5 6" id="KW-0472">Membrane</keyword>
<dbReference type="EMBL" id="WJKJ01000294">
    <property type="protein sequence ID" value="MBD3365295.1"/>
    <property type="molecule type" value="Genomic_DNA"/>
</dbReference>
<protein>
    <recommendedName>
        <fullName evidence="6">TVP38/TMEM64 family membrane protein</fullName>
    </recommendedName>
</protein>
<dbReference type="Proteomes" id="UP000630660">
    <property type="component" value="Unassembled WGS sequence"/>
</dbReference>
<name>A0A9D5QER9_UNCW3</name>
<sequence length="244" mass="28052">MLKRPQPIDYVVLAIFIIVIMAIIGLIIWQWPLLEHFISFPEQLRDYVDDFGIFAPIVFVGLYALLVILAVLPAYLLNIASGAMFGFWQGVALSWLGTMIGAFFVIVVMRRVALSVMRILIPNEKIERFGRFVQKYGWFYLFLLYLIPNPLGDLVNYVSAASRLKIHKLLIMVAIGRLPTLILFAGLGTRIQTFSWWQWVIVGACFLLLIALFILFRKQLNRFAENLSVRLFPHPPHRSAVDNR</sequence>
<keyword evidence="3 6" id="KW-0812">Transmembrane</keyword>
<gene>
    <name evidence="8" type="ORF">GF359_08785</name>
</gene>
<evidence type="ECO:0000256" key="4">
    <source>
        <dbReference type="ARBA" id="ARBA00022989"/>
    </source>
</evidence>
<feature type="transmembrane region" description="Helical" evidence="6">
    <location>
        <begin position="51"/>
        <end position="75"/>
    </location>
</feature>
<proteinExistence type="inferred from homology"/>
<evidence type="ECO:0000256" key="3">
    <source>
        <dbReference type="ARBA" id="ARBA00022692"/>
    </source>
</evidence>
<feature type="transmembrane region" description="Helical" evidence="6">
    <location>
        <begin position="169"/>
        <end position="190"/>
    </location>
</feature>
<feature type="transmembrane region" description="Helical" evidence="6">
    <location>
        <begin position="12"/>
        <end position="31"/>
    </location>
</feature>
<dbReference type="InterPro" id="IPR015414">
    <property type="entry name" value="TMEM64"/>
</dbReference>